<protein>
    <submittedName>
        <fullName evidence="1">Uncharacterized protein</fullName>
    </submittedName>
</protein>
<dbReference type="Proteomes" id="UP000199701">
    <property type="component" value="Unassembled WGS sequence"/>
</dbReference>
<dbReference type="OrthoDB" id="1876443at2"/>
<dbReference type="AlphaFoldDB" id="A0A1I0NYP1"/>
<accession>A0A1I0NYP1</accession>
<gene>
    <name evidence="1" type="ORF">SAMN05421659_10417</name>
</gene>
<evidence type="ECO:0000313" key="1">
    <source>
        <dbReference type="EMBL" id="SEW07031.1"/>
    </source>
</evidence>
<dbReference type="EMBL" id="FOJI01000004">
    <property type="protein sequence ID" value="SEW07031.1"/>
    <property type="molecule type" value="Genomic_DNA"/>
</dbReference>
<reference evidence="1 2" key="1">
    <citation type="submission" date="2016-10" db="EMBL/GenBank/DDBJ databases">
        <authorList>
            <person name="de Groot N.N."/>
        </authorList>
    </citation>
    <scope>NUCLEOTIDE SEQUENCE [LARGE SCALE GENOMIC DNA]</scope>
    <source>
        <strain evidence="1 2">DSM 9179</strain>
    </source>
</reference>
<dbReference type="STRING" id="99656.SAMN05421659_10417"/>
<name>A0A1I0NYP1_9FIRM</name>
<dbReference type="RefSeq" id="WP_092451724.1">
    <property type="nucleotide sequence ID" value="NZ_FOJI01000004.1"/>
</dbReference>
<organism evidence="1 2">
    <name type="scientific">[Clostridium] fimetarium</name>
    <dbReference type="NCBI Taxonomy" id="99656"/>
    <lineage>
        <taxon>Bacteria</taxon>
        <taxon>Bacillati</taxon>
        <taxon>Bacillota</taxon>
        <taxon>Clostridia</taxon>
        <taxon>Lachnospirales</taxon>
        <taxon>Lachnospiraceae</taxon>
    </lineage>
</organism>
<keyword evidence="2" id="KW-1185">Reference proteome</keyword>
<evidence type="ECO:0000313" key="2">
    <source>
        <dbReference type="Proteomes" id="UP000199701"/>
    </source>
</evidence>
<proteinExistence type="predicted"/>
<sequence>MAQEHILLNDIISDHRERMLNLKKYYPFFKLTEVSFSQFKDGKYDILDMGYLIMAILRFFIEENNFKQKDVTYHEYVEFITTCVNRDFGLTVVDSESKEIADYIFDKIKNEGKPFCFEYFDPVDRKKRTSRMKIIESKIIDSTVWYSISADAIEFYLETKEIKDESRISVQQLLLEKMIRSQNFKGGTEVIQRINEEVNRLQIRKNEVLNILTTDVFAGIEAYESFVDIGMRWFEEEEKLFVKNRELIFAARSKAEASKDNGSNESYYRTVDEIYQLEIQLKVAMNKHSELLRACTDMQKLTDEIVKKNKLSRLRSHFDFKNTLNSLIKNDDVDLLGLIIASMLKPKAKKTFNIISMDDCLTYRPQRYDKAETVSKAVAEDIKFVDEIEDERIDNNYRFLMRNLLIYMNKYSTFTLRQFNEVLEQNYTEKIFKNGDYYSFFINLCQKKEYEIGEGASAKESFLDEIIQEEFKDHKRVNFTIAMAEGNEDTILLLDSFEISNITFTRKDNTDNGTEKS</sequence>